<organism evidence="4 5">
    <name type="scientific">Phaseolus vulgaris</name>
    <name type="common">Kidney bean</name>
    <name type="synonym">French bean</name>
    <dbReference type="NCBI Taxonomy" id="3885"/>
    <lineage>
        <taxon>Eukaryota</taxon>
        <taxon>Viridiplantae</taxon>
        <taxon>Streptophyta</taxon>
        <taxon>Embryophyta</taxon>
        <taxon>Tracheophyta</taxon>
        <taxon>Spermatophyta</taxon>
        <taxon>Magnoliopsida</taxon>
        <taxon>eudicotyledons</taxon>
        <taxon>Gunneridae</taxon>
        <taxon>Pentapetalae</taxon>
        <taxon>rosids</taxon>
        <taxon>fabids</taxon>
        <taxon>Fabales</taxon>
        <taxon>Fabaceae</taxon>
        <taxon>Papilionoideae</taxon>
        <taxon>50 kb inversion clade</taxon>
        <taxon>NPAAA clade</taxon>
        <taxon>indigoferoid/millettioid clade</taxon>
        <taxon>Phaseoleae</taxon>
        <taxon>Phaseolus</taxon>
    </lineage>
</organism>
<dbReference type="Pfam" id="PF01582">
    <property type="entry name" value="TIR"/>
    <property type="match status" value="1"/>
</dbReference>
<protein>
    <recommendedName>
        <fullName evidence="3">TIR domain-containing protein</fullName>
    </recommendedName>
</protein>
<dbReference type="PRINTS" id="PR00364">
    <property type="entry name" value="DISEASERSIST"/>
</dbReference>
<dbReference type="SUPFAM" id="SSF52540">
    <property type="entry name" value="P-loop containing nucleoside triphosphate hydrolases"/>
    <property type="match status" value="1"/>
</dbReference>
<dbReference type="PANTHER" id="PTHR11017:SF560">
    <property type="entry name" value="RESISTANCE PROTEIN (TIR-NBS-LRR CLASS), PUTATIVE-RELATED"/>
    <property type="match status" value="1"/>
</dbReference>
<reference evidence="5" key="1">
    <citation type="journal article" date="2014" name="Nat. Genet.">
        <title>A reference genome for common bean and genome-wide analysis of dual domestications.</title>
        <authorList>
            <person name="Schmutz J."/>
            <person name="McClean P.E."/>
            <person name="Mamidi S."/>
            <person name="Wu G.A."/>
            <person name="Cannon S.B."/>
            <person name="Grimwood J."/>
            <person name="Jenkins J."/>
            <person name="Shu S."/>
            <person name="Song Q."/>
            <person name="Chavarro C."/>
            <person name="Torres-Torres M."/>
            <person name="Geffroy V."/>
            <person name="Moghaddam S.M."/>
            <person name="Gao D."/>
            <person name="Abernathy B."/>
            <person name="Barry K."/>
            <person name="Blair M."/>
            <person name="Brick M.A."/>
            <person name="Chovatia M."/>
            <person name="Gepts P."/>
            <person name="Goodstein D.M."/>
            <person name="Gonzales M."/>
            <person name="Hellsten U."/>
            <person name="Hyten D.L."/>
            <person name="Jia G."/>
            <person name="Kelly J.D."/>
            <person name="Kudrna D."/>
            <person name="Lee R."/>
            <person name="Richard M.M."/>
            <person name="Miklas P.N."/>
            <person name="Osorno J.M."/>
            <person name="Rodrigues J."/>
            <person name="Thareau V."/>
            <person name="Urrea C.A."/>
            <person name="Wang M."/>
            <person name="Yu Y."/>
            <person name="Zhang M."/>
            <person name="Wing R.A."/>
            <person name="Cregan P.B."/>
            <person name="Rokhsar D.S."/>
            <person name="Jackson S.A."/>
        </authorList>
    </citation>
    <scope>NUCLEOTIDE SEQUENCE [LARGE SCALE GENOMIC DNA]</scope>
    <source>
        <strain evidence="5">cv. G19833</strain>
    </source>
</reference>
<evidence type="ECO:0000256" key="1">
    <source>
        <dbReference type="ARBA" id="ARBA00022614"/>
    </source>
</evidence>
<dbReference type="InterPro" id="IPR000157">
    <property type="entry name" value="TIR_dom"/>
</dbReference>
<dbReference type="InterPro" id="IPR032675">
    <property type="entry name" value="LRR_dom_sf"/>
</dbReference>
<dbReference type="InterPro" id="IPR058192">
    <property type="entry name" value="WHD_ROQ1-like"/>
</dbReference>
<dbReference type="InterPro" id="IPR035897">
    <property type="entry name" value="Toll_tir_struct_dom_sf"/>
</dbReference>
<proteinExistence type="predicted"/>
<dbReference type="SUPFAM" id="SSF52200">
    <property type="entry name" value="Toll/Interleukin receptor TIR domain"/>
    <property type="match status" value="1"/>
</dbReference>
<dbReference type="InterPro" id="IPR002182">
    <property type="entry name" value="NB-ARC"/>
</dbReference>
<gene>
    <name evidence="4" type="ORF">PHAVU_010G026600g</name>
</gene>
<evidence type="ECO:0000313" key="5">
    <source>
        <dbReference type="Proteomes" id="UP000000226"/>
    </source>
</evidence>
<dbReference type="SMART" id="SM00255">
    <property type="entry name" value="TIR"/>
    <property type="match status" value="1"/>
</dbReference>
<name>V7AKT3_PHAVU</name>
<keyword evidence="1" id="KW-0433">Leucine-rich repeat</keyword>
<dbReference type="Proteomes" id="UP000000226">
    <property type="component" value="Chromosome 10"/>
</dbReference>
<keyword evidence="2" id="KW-0677">Repeat</keyword>
<sequence length="929" mass="105773">MELESSSSKLPQMYDVLINFNGEDIQRKFVSHLDSALSAFGFTTLLHHPNALNPIHIQQPILNLSRVAIVVFTKSYSQSAWCLHQLQQIIKWHETYCRHVLPVYYEIQPSDVRLQMGDFGEAFKATAHQTFSAEQVEHGMSRWSHALTKAANFFGWDESNYRSDAELVDKIVKTVLNLPVLSATEFPVGLQSRVEDICGKGGSGKTTLAKAIYNQIHGTFMEKSFFEDMTRVSQTRGHVHLQEQLLSDVLKTKVEISSVEMGRSMIRERLSLKRMLIVLDDMIHEYYPLLDLRKNRGWFGAGTVIIITTRDEDLQSIVDSVFRIDPMNANESLELLSWHAFREAKPKKEYNDLAKTLVTVCGGLPLALEVIGSYLYERTKEEWNTIFLKLEKIPKLEFYHILRLSFDGLRNQIMEKDLFLDVCSSFVGKGRAKVMKILKGCGIDAADSGIRLLIERNLIQVNKNNKLEMHPFLREMGREIIRQISGKESENSELWFEYVLSENTGTNVIQRSPGKMFFSRRDFFKPYPLEVRDPSRLLILAGDSEYLSKKLTWIQLQGFSSECLPNNFYLHDAVAIDLQHSLLRCVWKEPQSLQVLDRNPDFSRLPSLQQLILKDCPRLHEVHQSIGSLCYLIVLNLKDCTGLSNLPSEIYMLKSLKTLILCGCPKIDILEKDILQMESLITLIAENTVVKQVPFSIAYSKSIGYISLRECEGLSHNLFPSIILSRMSPKMNPLSYIHSYMDMEDDSWDDIAPLLASLANIRSVLVQCEAEFQLSEKNTKHDLRSSLTGVGRYKESFNTVIDRIPKVFESSESCDVSLPGDNDPYCLTHMGEGHSVSFTIPRDHEVKGMALCVVYSSTPESLETECLRSVLIVNYTKCTCQIHNHGTLISFNDEDWHDIKSNLGSGDKVEIFVTFGHGLVVKNTTVSNM</sequence>
<dbReference type="Gramene" id="ESW06177">
    <property type="protein sequence ID" value="ESW06177"/>
    <property type="gene ID" value="PHAVU_010G026600g"/>
</dbReference>
<dbReference type="InterPro" id="IPR027417">
    <property type="entry name" value="P-loop_NTPase"/>
</dbReference>
<dbReference type="Gene3D" id="3.40.50.300">
    <property type="entry name" value="P-loop containing nucleotide triphosphate hydrolases"/>
    <property type="match status" value="1"/>
</dbReference>
<dbReference type="Gene3D" id="3.40.50.10140">
    <property type="entry name" value="Toll/interleukin-1 receptor homology (TIR) domain"/>
    <property type="match status" value="1"/>
</dbReference>
<dbReference type="OrthoDB" id="10337895at2759"/>
<evidence type="ECO:0000256" key="2">
    <source>
        <dbReference type="ARBA" id="ARBA00022737"/>
    </source>
</evidence>
<dbReference type="PANTHER" id="PTHR11017">
    <property type="entry name" value="LEUCINE-RICH REPEAT-CONTAINING PROTEIN"/>
    <property type="match status" value="1"/>
</dbReference>
<dbReference type="Gene3D" id="3.80.10.10">
    <property type="entry name" value="Ribonuclease Inhibitor"/>
    <property type="match status" value="1"/>
</dbReference>
<dbReference type="SUPFAM" id="SSF52058">
    <property type="entry name" value="L domain-like"/>
    <property type="match status" value="1"/>
</dbReference>
<dbReference type="InterPro" id="IPR042197">
    <property type="entry name" value="Apaf_helical"/>
</dbReference>
<dbReference type="GO" id="GO:0007165">
    <property type="term" value="P:signal transduction"/>
    <property type="evidence" value="ECO:0007669"/>
    <property type="project" value="InterPro"/>
</dbReference>
<dbReference type="InterPro" id="IPR044974">
    <property type="entry name" value="Disease_R_plants"/>
</dbReference>
<feature type="domain" description="TIR" evidence="3">
    <location>
        <begin position="12"/>
        <end position="179"/>
    </location>
</feature>
<accession>V7AKT3</accession>
<dbReference type="EMBL" id="CM002297">
    <property type="protein sequence ID" value="ESW06177.1"/>
    <property type="molecule type" value="Genomic_DNA"/>
</dbReference>
<evidence type="ECO:0000259" key="3">
    <source>
        <dbReference type="PROSITE" id="PS50104"/>
    </source>
</evidence>
<dbReference type="AlphaFoldDB" id="V7AKT3"/>
<dbReference type="eggNOG" id="ENOG502QQJE">
    <property type="taxonomic scope" value="Eukaryota"/>
</dbReference>
<dbReference type="GO" id="GO:0043531">
    <property type="term" value="F:ADP binding"/>
    <property type="evidence" value="ECO:0007669"/>
    <property type="project" value="InterPro"/>
</dbReference>
<evidence type="ECO:0000313" key="4">
    <source>
        <dbReference type="EMBL" id="ESW06177.1"/>
    </source>
</evidence>
<keyword evidence="5" id="KW-1185">Reference proteome</keyword>
<dbReference type="PROSITE" id="PS50104">
    <property type="entry name" value="TIR"/>
    <property type="match status" value="1"/>
</dbReference>
<dbReference type="Pfam" id="PF00931">
    <property type="entry name" value="NB-ARC"/>
    <property type="match status" value="1"/>
</dbReference>
<dbReference type="Pfam" id="PF23282">
    <property type="entry name" value="WHD_ROQ1"/>
    <property type="match status" value="1"/>
</dbReference>
<dbReference type="GO" id="GO:0006952">
    <property type="term" value="P:defense response"/>
    <property type="evidence" value="ECO:0007669"/>
    <property type="project" value="InterPro"/>
</dbReference>
<dbReference type="Gene3D" id="1.10.8.430">
    <property type="entry name" value="Helical domain of apoptotic protease-activating factors"/>
    <property type="match status" value="1"/>
</dbReference>